<evidence type="ECO:0000256" key="2">
    <source>
        <dbReference type="ARBA" id="ARBA00022857"/>
    </source>
</evidence>
<feature type="site" description="Lowers pKa of active site Tyr" evidence="6">
    <location>
        <position position="82"/>
    </location>
</feature>
<dbReference type="STRING" id="426701.SAMN04488098_10562"/>
<evidence type="ECO:0000256" key="4">
    <source>
        <dbReference type="PIRSR" id="PIRSR000097-1"/>
    </source>
</evidence>
<comment type="similarity">
    <text evidence="1">Belongs to the aldo/keto reductase family.</text>
</comment>
<dbReference type="Pfam" id="PF00248">
    <property type="entry name" value="Aldo_ket_red"/>
    <property type="match status" value="1"/>
</dbReference>
<dbReference type="InterPro" id="IPR036812">
    <property type="entry name" value="NAD(P)_OxRdtase_dom_sf"/>
</dbReference>
<evidence type="ECO:0000313" key="8">
    <source>
        <dbReference type="EMBL" id="SDK72638.1"/>
    </source>
</evidence>
<dbReference type="AlphaFoldDB" id="A0A1G9E982"/>
<feature type="domain" description="NADP-dependent oxidoreductase" evidence="7">
    <location>
        <begin position="15"/>
        <end position="268"/>
    </location>
</feature>
<evidence type="ECO:0000259" key="7">
    <source>
        <dbReference type="Pfam" id="PF00248"/>
    </source>
</evidence>
<dbReference type="CDD" id="cd19071">
    <property type="entry name" value="AKR_AKR1-5-like"/>
    <property type="match status" value="1"/>
</dbReference>
<evidence type="ECO:0000256" key="6">
    <source>
        <dbReference type="PIRSR" id="PIRSR000097-3"/>
    </source>
</evidence>
<evidence type="ECO:0000256" key="3">
    <source>
        <dbReference type="ARBA" id="ARBA00023002"/>
    </source>
</evidence>
<dbReference type="PIRSF" id="PIRSF000097">
    <property type="entry name" value="AKR"/>
    <property type="match status" value="1"/>
</dbReference>
<keyword evidence="9" id="KW-1185">Reference proteome</keyword>
<dbReference type="PANTHER" id="PTHR43827:SF3">
    <property type="entry name" value="NADP-DEPENDENT OXIDOREDUCTASE DOMAIN-CONTAINING PROTEIN"/>
    <property type="match status" value="1"/>
</dbReference>
<name>A0A1G9E982_9LACT</name>
<dbReference type="OrthoDB" id="191683at2"/>
<gene>
    <name evidence="8" type="ORF">SAMN04488098_10562</name>
</gene>
<dbReference type="InterPro" id="IPR020471">
    <property type="entry name" value="AKR"/>
</dbReference>
<dbReference type="SUPFAM" id="SSF51430">
    <property type="entry name" value="NAD(P)-linked oxidoreductase"/>
    <property type="match status" value="1"/>
</dbReference>
<reference evidence="9" key="1">
    <citation type="submission" date="2016-10" db="EMBL/GenBank/DDBJ databases">
        <authorList>
            <person name="Varghese N."/>
            <person name="Submissions S."/>
        </authorList>
    </citation>
    <scope>NUCLEOTIDE SEQUENCE [LARGE SCALE GENOMIC DNA]</scope>
    <source>
        <strain evidence="9">DSM 19181</strain>
    </source>
</reference>
<sequence>MEKVRLNNGLSIPYLGTGTNTYGKENNDYNGKLNGDFSALESAINLGYRLIDTAISYRNEAGVGKTIKDSGIPREDFFITTKIPADDQYIKDKEAVRQTLDQSLENLQTDYIDLYLIHKPIEDEEKLRLTWEVLEEYVGKDKIKTIGVSNFSIDDLKRLDAFATVKPAVNQIKSNPTEWNNEWIKYMFKEDIRPQAWGPMKTSEADREVLGDIGTAYDKTWGQVLLRYQTQRGVIVIPKSHNPENQKANLESLDFTLSDEDMSRIDEL</sequence>
<proteinExistence type="inferred from homology"/>
<dbReference type="EMBL" id="FNFK01000056">
    <property type="protein sequence ID" value="SDK72638.1"/>
    <property type="molecule type" value="Genomic_DNA"/>
</dbReference>
<dbReference type="FunFam" id="3.20.20.100:FF:000002">
    <property type="entry name" value="2,5-diketo-D-gluconic acid reductase A"/>
    <property type="match status" value="1"/>
</dbReference>
<dbReference type="InterPro" id="IPR018170">
    <property type="entry name" value="Aldo/ket_reductase_CS"/>
</dbReference>
<feature type="binding site" evidence="5">
    <location>
        <position position="118"/>
    </location>
    <ligand>
        <name>substrate</name>
    </ligand>
</feature>
<evidence type="ECO:0000256" key="5">
    <source>
        <dbReference type="PIRSR" id="PIRSR000097-2"/>
    </source>
</evidence>
<dbReference type="Gene3D" id="3.20.20.100">
    <property type="entry name" value="NADP-dependent oxidoreductase domain"/>
    <property type="match status" value="1"/>
</dbReference>
<dbReference type="PANTHER" id="PTHR43827">
    <property type="entry name" value="2,5-DIKETO-D-GLUCONIC ACID REDUCTASE"/>
    <property type="match status" value="1"/>
</dbReference>
<keyword evidence="3" id="KW-0560">Oxidoreductase</keyword>
<feature type="active site" description="Proton donor" evidence="4">
    <location>
        <position position="57"/>
    </location>
</feature>
<dbReference type="InterPro" id="IPR023210">
    <property type="entry name" value="NADP_OxRdtase_dom"/>
</dbReference>
<dbReference type="PROSITE" id="PS00062">
    <property type="entry name" value="ALDOKETO_REDUCTASE_2"/>
    <property type="match status" value="1"/>
</dbReference>
<dbReference type="PROSITE" id="PS00798">
    <property type="entry name" value="ALDOKETO_REDUCTASE_1"/>
    <property type="match status" value="1"/>
</dbReference>
<dbReference type="GO" id="GO:0016616">
    <property type="term" value="F:oxidoreductase activity, acting on the CH-OH group of donors, NAD or NADP as acceptor"/>
    <property type="evidence" value="ECO:0007669"/>
    <property type="project" value="UniProtKB-ARBA"/>
</dbReference>
<dbReference type="RefSeq" id="WP_091268462.1">
    <property type="nucleotide sequence ID" value="NZ_FNFK01000056.1"/>
</dbReference>
<evidence type="ECO:0000256" key="1">
    <source>
        <dbReference type="ARBA" id="ARBA00007905"/>
    </source>
</evidence>
<protein>
    <submittedName>
        <fullName evidence="8">Aldo/keto reductase</fullName>
    </submittedName>
</protein>
<dbReference type="PRINTS" id="PR00069">
    <property type="entry name" value="ALDKETRDTASE"/>
</dbReference>
<evidence type="ECO:0000313" key="9">
    <source>
        <dbReference type="Proteomes" id="UP000199433"/>
    </source>
</evidence>
<keyword evidence="2" id="KW-0521">NADP</keyword>
<dbReference type="Proteomes" id="UP000199433">
    <property type="component" value="Unassembled WGS sequence"/>
</dbReference>
<organism evidence="8 9">
    <name type="scientific">Alkalibacterium thalassium</name>
    <dbReference type="NCBI Taxonomy" id="426701"/>
    <lineage>
        <taxon>Bacteria</taxon>
        <taxon>Bacillati</taxon>
        <taxon>Bacillota</taxon>
        <taxon>Bacilli</taxon>
        <taxon>Lactobacillales</taxon>
        <taxon>Carnobacteriaceae</taxon>
        <taxon>Alkalibacterium</taxon>
    </lineage>
</organism>
<accession>A0A1G9E982</accession>